<proteinExistence type="inferred from homology"/>
<dbReference type="PROSITE" id="PS00061">
    <property type="entry name" value="ADH_SHORT"/>
    <property type="match status" value="1"/>
</dbReference>
<accession>A0A7X9ZQ56</accession>
<dbReference type="AlphaFoldDB" id="A0A7X9ZQ56"/>
<comment type="caution">
    <text evidence="6">The sequence shown here is derived from an EMBL/GenBank/DDBJ whole genome shotgun (WGS) entry which is preliminary data.</text>
</comment>
<dbReference type="PRINTS" id="PR00080">
    <property type="entry name" value="SDRFAMILY"/>
</dbReference>
<evidence type="ECO:0000313" key="6">
    <source>
        <dbReference type="EMBL" id="NML08618.1"/>
    </source>
</evidence>
<gene>
    <name evidence="6" type="ORF">HHL08_00405</name>
</gene>
<keyword evidence="7" id="KW-1185">Reference proteome</keyword>
<dbReference type="SUPFAM" id="SSF51735">
    <property type="entry name" value="NAD(P)-binding Rossmann-fold domains"/>
    <property type="match status" value="1"/>
</dbReference>
<evidence type="ECO:0000256" key="3">
    <source>
        <dbReference type="ARBA" id="ARBA00051383"/>
    </source>
</evidence>
<dbReference type="RefSeq" id="WP_169570441.1">
    <property type="nucleotide sequence ID" value="NZ_JABBFV010000001.1"/>
</dbReference>
<dbReference type="InterPro" id="IPR002347">
    <property type="entry name" value="SDR_fam"/>
</dbReference>
<dbReference type="SMART" id="SM00822">
    <property type="entry name" value="PKS_KR"/>
    <property type="match status" value="1"/>
</dbReference>
<evidence type="ECO:0000259" key="5">
    <source>
        <dbReference type="SMART" id="SM00822"/>
    </source>
</evidence>
<dbReference type="PANTHER" id="PTHR43669:SF12">
    <property type="entry name" value="BLR5618 PROTEIN"/>
    <property type="match status" value="1"/>
</dbReference>
<dbReference type="FunFam" id="3.40.50.720:FF:000084">
    <property type="entry name" value="Short-chain dehydrogenase reductase"/>
    <property type="match status" value="1"/>
</dbReference>
<dbReference type="PRINTS" id="PR00081">
    <property type="entry name" value="GDHRDH"/>
</dbReference>
<feature type="domain" description="Ketoreductase" evidence="5">
    <location>
        <begin position="4"/>
        <end position="186"/>
    </location>
</feature>
<evidence type="ECO:0000256" key="4">
    <source>
        <dbReference type="RuleBase" id="RU000363"/>
    </source>
</evidence>
<dbReference type="InterPro" id="IPR036291">
    <property type="entry name" value="NAD(P)-bd_dom_sf"/>
</dbReference>
<keyword evidence="2" id="KW-0560">Oxidoreductase</keyword>
<evidence type="ECO:0000256" key="2">
    <source>
        <dbReference type="ARBA" id="ARBA00023002"/>
    </source>
</evidence>
<organism evidence="6 7">
    <name type="scientific">Sphingobium psychrophilum</name>
    <dbReference type="NCBI Taxonomy" id="2728834"/>
    <lineage>
        <taxon>Bacteria</taxon>
        <taxon>Pseudomonadati</taxon>
        <taxon>Pseudomonadota</taxon>
        <taxon>Alphaproteobacteria</taxon>
        <taxon>Sphingomonadales</taxon>
        <taxon>Sphingomonadaceae</taxon>
        <taxon>Sphingobium</taxon>
    </lineage>
</organism>
<dbReference type="Gene3D" id="3.40.50.720">
    <property type="entry name" value="NAD(P)-binding Rossmann-like Domain"/>
    <property type="match status" value="1"/>
</dbReference>
<dbReference type="CDD" id="cd05233">
    <property type="entry name" value="SDR_c"/>
    <property type="match status" value="1"/>
</dbReference>
<dbReference type="Pfam" id="PF00106">
    <property type="entry name" value="adh_short"/>
    <property type="match status" value="1"/>
</dbReference>
<dbReference type="EMBL" id="JABBFV010000001">
    <property type="protein sequence ID" value="NML08618.1"/>
    <property type="molecule type" value="Genomic_DNA"/>
</dbReference>
<dbReference type="InterPro" id="IPR057326">
    <property type="entry name" value="KR_dom"/>
</dbReference>
<sequence length="250" mass="26045">MTRRVAVITGAGSGIGRAVAIALDRRGYRLALAGRRADSLADTRDMMDGGGEAHLLVPTDVTDAGSVTALFDATVAAFGRVDLLFNNAGINVVDVPIDQLAEGDWRRVIDTNLTGAFLCLQAAFRAMKAQQPQGGRIINNGSISAHSPRPQSIAYTASKHAITGLTKSAALDGRPFGISCSQIDIGNASSAMGQRMSAGVPQANGERAAEPVMDVAQVGEAIAYMDGLPPEATVQFMTLMATNMPFIGRG</sequence>
<reference evidence="6 7" key="1">
    <citation type="submission" date="2020-04" db="EMBL/GenBank/DDBJ databases">
        <title>Sphingobium sp. AR-3-1 isolated from Arctic soil.</title>
        <authorList>
            <person name="Dahal R.H."/>
            <person name="Chaudhary D.K."/>
        </authorList>
    </citation>
    <scope>NUCLEOTIDE SEQUENCE [LARGE SCALE GENOMIC DNA]</scope>
    <source>
        <strain evidence="6 7">AR-3-1</strain>
    </source>
</reference>
<protein>
    <submittedName>
        <fullName evidence="6">SDR family oxidoreductase</fullName>
    </submittedName>
</protein>
<comment type="catalytic activity">
    <reaction evidence="3">
        <text>2,5-dichlorocyclohexa-2,5-dien-1,4-diol + NAD(+) = 2,5-dichlorohydroquinone + NADH + H(+)</text>
        <dbReference type="Rhea" id="RHEA:15741"/>
        <dbReference type="ChEBI" id="CHEBI:15378"/>
        <dbReference type="ChEBI" id="CHEBI:27545"/>
        <dbReference type="ChEBI" id="CHEBI:28975"/>
        <dbReference type="ChEBI" id="CHEBI:57540"/>
        <dbReference type="ChEBI" id="CHEBI:57945"/>
    </reaction>
</comment>
<name>A0A7X9ZQ56_9SPHN</name>
<dbReference type="PANTHER" id="PTHR43669">
    <property type="entry name" value="5-KETO-D-GLUCONATE 5-REDUCTASE"/>
    <property type="match status" value="1"/>
</dbReference>
<evidence type="ECO:0000313" key="7">
    <source>
        <dbReference type="Proteomes" id="UP000519023"/>
    </source>
</evidence>
<evidence type="ECO:0000256" key="1">
    <source>
        <dbReference type="ARBA" id="ARBA00006484"/>
    </source>
</evidence>
<dbReference type="GO" id="GO:0016491">
    <property type="term" value="F:oxidoreductase activity"/>
    <property type="evidence" value="ECO:0007669"/>
    <property type="project" value="UniProtKB-KW"/>
</dbReference>
<dbReference type="InterPro" id="IPR020904">
    <property type="entry name" value="Sc_DH/Rdtase_CS"/>
</dbReference>
<comment type="similarity">
    <text evidence="1 4">Belongs to the short-chain dehydrogenases/reductases (SDR) family.</text>
</comment>
<dbReference type="Proteomes" id="UP000519023">
    <property type="component" value="Unassembled WGS sequence"/>
</dbReference>